<comment type="caution">
    <text evidence="2">The sequence shown here is derived from an EMBL/GenBank/DDBJ whole genome shotgun (WGS) entry which is preliminary data.</text>
</comment>
<dbReference type="Proteomes" id="UP000642748">
    <property type="component" value="Unassembled WGS sequence"/>
</dbReference>
<accession>A0A8J3VS44</accession>
<dbReference type="EMBL" id="BONZ01000039">
    <property type="protein sequence ID" value="GIH16063.1"/>
    <property type="molecule type" value="Genomic_DNA"/>
</dbReference>
<feature type="region of interest" description="Disordered" evidence="1">
    <location>
        <begin position="187"/>
        <end position="207"/>
    </location>
</feature>
<reference evidence="2" key="1">
    <citation type="submission" date="2021-01" db="EMBL/GenBank/DDBJ databases">
        <title>Whole genome shotgun sequence of Rugosimonospora africana NBRC 104875.</title>
        <authorList>
            <person name="Komaki H."/>
            <person name="Tamura T."/>
        </authorList>
    </citation>
    <scope>NUCLEOTIDE SEQUENCE</scope>
    <source>
        <strain evidence="2">NBRC 104875</strain>
    </source>
</reference>
<protein>
    <submittedName>
        <fullName evidence="2">Uncharacterized protein</fullName>
    </submittedName>
</protein>
<sequence>MRTAGKIAQSHFKPMACVVCPVTLHFSIVKSCPQAGHVRLVSPHAYLMVLPQFVQPVARILQIGGQLRRVLQLPAPASRWKGRQCLVSLGRQLLDPRSERLDLRPSSRKLFARAAKLGGGYPSLALELNNISGICTPGTVGLAIAAVNGLTCAYGCLFGNAVDTVPPWPYDCDLCTAWYFVGKPRSPRSKRIGGSDQRTRDQRPRNGTFAAVGSRRPWPIIAVLTGISLDLNGALMAFEQCCFDFRERRQCQTSSYVVAQSAVGNQFAYQP</sequence>
<evidence type="ECO:0000313" key="3">
    <source>
        <dbReference type="Proteomes" id="UP000642748"/>
    </source>
</evidence>
<name>A0A8J3VS44_9ACTN</name>
<dbReference type="AlphaFoldDB" id="A0A8J3VS44"/>
<keyword evidence="3" id="KW-1185">Reference proteome</keyword>
<organism evidence="2 3">
    <name type="scientific">Rugosimonospora africana</name>
    <dbReference type="NCBI Taxonomy" id="556532"/>
    <lineage>
        <taxon>Bacteria</taxon>
        <taxon>Bacillati</taxon>
        <taxon>Actinomycetota</taxon>
        <taxon>Actinomycetes</taxon>
        <taxon>Micromonosporales</taxon>
        <taxon>Micromonosporaceae</taxon>
        <taxon>Rugosimonospora</taxon>
    </lineage>
</organism>
<evidence type="ECO:0000256" key="1">
    <source>
        <dbReference type="SAM" id="MobiDB-lite"/>
    </source>
</evidence>
<evidence type="ECO:0000313" key="2">
    <source>
        <dbReference type="EMBL" id="GIH16063.1"/>
    </source>
</evidence>
<gene>
    <name evidence="2" type="ORF">Raf01_42350</name>
</gene>
<proteinExistence type="predicted"/>